<feature type="transmembrane region" description="Helical" evidence="1">
    <location>
        <begin position="257"/>
        <end position="276"/>
    </location>
</feature>
<feature type="transmembrane region" description="Helical" evidence="1">
    <location>
        <begin position="105"/>
        <end position="125"/>
    </location>
</feature>
<evidence type="ECO:0000256" key="1">
    <source>
        <dbReference type="SAM" id="Phobius"/>
    </source>
</evidence>
<gene>
    <name evidence="2" type="ORF">ACFSAG_11670</name>
</gene>
<keyword evidence="1" id="KW-0472">Membrane</keyword>
<comment type="caution">
    <text evidence="2">The sequence shown here is derived from an EMBL/GenBank/DDBJ whole genome shotgun (WGS) entry which is preliminary data.</text>
</comment>
<protein>
    <submittedName>
        <fullName evidence="2">DUF3667 domain-containing protein</fullName>
    </submittedName>
</protein>
<sequence>MSGELDAAGTAIEGALLGAAVEPAHGNAQPVGATNCLNCGSVLNGQFCSACGQKAHVHRTLSAIWHDILHSVLHFDGKMWRTLPMLLFKPGELTRRYVHGERAKFVSPMALFLFSIFLMFAVFSFTGGPFSNAEGSVPDAVQRDFNSEAAKLDKEIRETEAKLADVKIPPAAKLGLQAKLNDLKSDRNGIAFAQTGKPLYPDNNIRNSTPSGAKVSVIEGSVTGIDWLDNAVRKGGEKMVANPSLAFYKLQSNGYKFAWLLIPLSLPFVWLATLGVRGHPFYDHAVFTTYSISFMCLLFLIFAILGKLGVSENALGLAFVLIPPLHLYKQLRHAYSLTRPGALIRLIILSFFIWMVLILFASILLFLGMLG</sequence>
<dbReference type="Pfam" id="PF12412">
    <property type="entry name" value="DUF3667"/>
    <property type="match status" value="1"/>
</dbReference>
<name>A0ABW4MFS2_9SPHN</name>
<dbReference type="InterPro" id="IPR022134">
    <property type="entry name" value="DUF3667"/>
</dbReference>
<reference evidence="3" key="1">
    <citation type="journal article" date="2019" name="Int. J. Syst. Evol. Microbiol.">
        <title>The Global Catalogue of Microorganisms (GCM) 10K type strain sequencing project: providing services to taxonomists for standard genome sequencing and annotation.</title>
        <authorList>
            <consortium name="The Broad Institute Genomics Platform"/>
            <consortium name="The Broad Institute Genome Sequencing Center for Infectious Disease"/>
            <person name="Wu L."/>
            <person name="Ma J."/>
        </authorList>
    </citation>
    <scope>NUCLEOTIDE SEQUENCE [LARGE SCALE GENOMIC DNA]</scope>
    <source>
        <strain evidence="3">CGMCC 1.12449</strain>
    </source>
</reference>
<keyword evidence="3" id="KW-1185">Reference proteome</keyword>
<dbReference type="RefSeq" id="WP_381514966.1">
    <property type="nucleotide sequence ID" value="NZ_JBHUEL010000010.1"/>
</dbReference>
<keyword evidence="1" id="KW-1133">Transmembrane helix</keyword>
<proteinExistence type="predicted"/>
<dbReference type="Proteomes" id="UP001597215">
    <property type="component" value="Unassembled WGS sequence"/>
</dbReference>
<feature type="transmembrane region" description="Helical" evidence="1">
    <location>
        <begin position="343"/>
        <end position="370"/>
    </location>
</feature>
<keyword evidence="1" id="KW-0812">Transmembrane</keyword>
<feature type="transmembrane region" description="Helical" evidence="1">
    <location>
        <begin position="314"/>
        <end position="331"/>
    </location>
</feature>
<dbReference type="EMBL" id="JBHUEL010000010">
    <property type="protein sequence ID" value="MFD1767496.1"/>
    <property type="molecule type" value="Genomic_DNA"/>
</dbReference>
<accession>A0ABW4MFS2</accession>
<evidence type="ECO:0000313" key="3">
    <source>
        <dbReference type="Proteomes" id="UP001597215"/>
    </source>
</evidence>
<feature type="transmembrane region" description="Helical" evidence="1">
    <location>
        <begin position="288"/>
        <end position="308"/>
    </location>
</feature>
<organism evidence="2 3">
    <name type="scientific">Sphingorhabdus buctiana</name>
    <dbReference type="NCBI Taxonomy" id="1508805"/>
    <lineage>
        <taxon>Bacteria</taxon>
        <taxon>Pseudomonadati</taxon>
        <taxon>Pseudomonadota</taxon>
        <taxon>Alphaproteobacteria</taxon>
        <taxon>Sphingomonadales</taxon>
        <taxon>Sphingomonadaceae</taxon>
        <taxon>Sphingorhabdus</taxon>
    </lineage>
</organism>
<evidence type="ECO:0000313" key="2">
    <source>
        <dbReference type="EMBL" id="MFD1767496.1"/>
    </source>
</evidence>